<organism evidence="1 2">
    <name type="scientific">Ramazzottius varieornatus</name>
    <name type="common">Water bear</name>
    <name type="synonym">Tardigrade</name>
    <dbReference type="NCBI Taxonomy" id="947166"/>
    <lineage>
        <taxon>Eukaryota</taxon>
        <taxon>Metazoa</taxon>
        <taxon>Ecdysozoa</taxon>
        <taxon>Tardigrada</taxon>
        <taxon>Eutardigrada</taxon>
        <taxon>Parachela</taxon>
        <taxon>Hypsibioidea</taxon>
        <taxon>Ramazzottiidae</taxon>
        <taxon>Ramazzottius</taxon>
    </lineage>
</organism>
<gene>
    <name evidence="1" type="primary">RvY_04837</name>
    <name evidence="1" type="synonym">RvY_04837.2</name>
    <name evidence="1" type="ORF">RvY_04837-2</name>
</gene>
<name>A0A1D1UTL8_RAMVA</name>
<comment type="caution">
    <text evidence="1">The sequence shown here is derived from an EMBL/GenBank/DDBJ whole genome shotgun (WGS) entry which is preliminary data.</text>
</comment>
<accession>A0A1D1UTL8</accession>
<protein>
    <submittedName>
        <fullName evidence="1">Uncharacterized protein</fullName>
    </submittedName>
</protein>
<evidence type="ECO:0000313" key="1">
    <source>
        <dbReference type="EMBL" id="GAU92801.1"/>
    </source>
</evidence>
<dbReference type="EMBL" id="BDGG01000002">
    <property type="protein sequence ID" value="GAU92801.1"/>
    <property type="molecule type" value="Genomic_DNA"/>
</dbReference>
<dbReference type="AlphaFoldDB" id="A0A1D1UTL8"/>
<dbReference type="Proteomes" id="UP000186922">
    <property type="component" value="Unassembled WGS sequence"/>
</dbReference>
<proteinExistence type="predicted"/>
<evidence type="ECO:0000313" key="2">
    <source>
        <dbReference type="Proteomes" id="UP000186922"/>
    </source>
</evidence>
<keyword evidence="2" id="KW-1185">Reference proteome</keyword>
<reference evidence="1 2" key="1">
    <citation type="journal article" date="2016" name="Nat. Commun.">
        <title>Extremotolerant tardigrade genome and improved radiotolerance of human cultured cells by tardigrade-unique protein.</title>
        <authorList>
            <person name="Hashimoto T."/>
            <person name="Horikawa D.D."/>
            <person name="Saito Y."/>
            <person name="Kuwahara H."/>
            <person name="Kozuka-Hata H."/>
            <person name="Shin-I T."/>
            <person name="Minakuchi Y."/>
            <person name="Ohishi K."/>
            <person name="Motoyama A."/>
            <person name="Aizu T."/>
            <person name="Enomoto A."/>
            <person name="Kondo K."/>
            <person name="Tanaka S."/>
            <person name="Hara Y."/>
            <person name="Koshikawa S."/>
            <person name="Sagara H."/>
            <person name="Miura T."/>
            <person name="Yokobori S."/>
            <person name="Miyagawa K."/>
            <person name="Suzuki Y."/>
            <person name="Kubo T."/>
            <person name="Oyama M."/>
            <person name="Kohara Y."/>
            <person name="Fujiyama A."/>
            <person name="Arakawa K."/>
            <person name="Katayama T."/>
            <person name="Toyoda A."/>
            <person name="Kunieda T."/>
        </authorList>
    </citation>
    <scope>NUCLEOTIDE SEQUENCE [LARGE SCALE GENOMIC DNA]</scope>
    <source>
        <strain evidence="1 2">YOKOZUNA-1</strain>
    </source>
</reference>
<sequence>MEDFVVRALNFRELRKPPTIKVLLRKRTAFSLSLRQRVPTVDPHWHNMFYVLEMEGAESNIGSVHTFPVNEI</sequence>